<evidence type="ECO:0000313" key="6">
    <source>
        <dbReference type="Proteomes" id="UP000001067"/>
    </source>
</evidence>
<gene>
    <name evidence="5" type="ORF">PTT_13160</name>
</gene>
<dbReference type="InterPro" id="IPR016461">
    <property type="entry name" value="COMT-like"/>
</dbReference>
<evidence type="ECO:0000259" key="4">
    <source>
        <dbReference type="Pfam" id="PF00891"/>
    </source>
</evidence>
<dbReference type="GO" id="GO:0008171">
    <property type="term" value="F:O-methyltransferase activity"/>
    <property type="evidence" value="ECO:0007669"/>
    <property type="project" value="InterPro"/>
</dbReference>
<evidence type="ECO:0000313" key="5">
    <source>
        <dbReference type="EMBL" id="EFQ90297.1"/>
    </source>
</evidence>
<dbReference type="Gene3D" id="1.10.10.10">
    <property type="entry name" value="Winged helix-like DNA-binding domain superfamily/Winged helix DNA-binding domain"/>
    <property type="match status" value="1"/>
</dbReference>
<dbReference type="Proteomes" id="UP000001067">
    <property type="component" value="Unassembled WGS sequence"/>
</dbReference>
<evidence type="ECO:0000256" key="3">
    <source>
        <dbReference type="ARBA" id="ARBA00022691"/>
    </source>
</evidence>
<protein>
    <recommendedName>
        <fullName evidence="4">O-methyltransferase C-terminal domain-containing protein</fullName>
    </recommendedName>
</protein>
<dbReference type="InterPro" id="IPR029063">
    <property type="entry name" value="SAM-dependent_MTases_sf"/>
</dbReference>
<dbReference type="InterPro" id="IPR036390">
    <property type="entry name" value="WH_DNA-bd_sf"/>
</dbReference>
<dbReference type="PROSITE" id="PS51683">
    <property type="entry name" value="SAM_OMT_II"/>
    <property type="match status" value="1"/>
</dbReference>
<dbReference type="InterPro" id="IPR036388">
    <property type="entry name" value="WH-like_DNA-bd_sf"/>
</dbReference>
<dbReference type="EMBL" id="GL535264">
    <property type="protein sequence ID" value="EFQ90297.1"/>
    <property type="molecule type" value="Genomic_DNA"/>
</dbReference>
<dbReference type="SUPFAM" id="SSF46785">
    <property type="entry name" value="Winged helix' DNA-binding domain"/>
    <property type="match status" value="1"/>
</dbReference>
<reference evidence="5 6" key="1">
    <citation type="journal article" date="2010" name="Genome Biol.">
        <title>A first genome assembly of the barley fungal pathogen Pyrenophora teres f. teres.</title>
        <authorList>
            <person name="Ellwood S.R."/>
            <person name="Liu Z."/>
            <person name="Syme R.A."/>
            <person name="Lai Z."/>
            <person name="Hane J.K."/>
            <person name="Keiper F."/>
            <person name="Moffat C.S."/>
            <person name="Oliver R.P."/>
            <person name="Friesen T.L."/>
        </authorList>
    </citation>
    <scope>NUCLEOTIDE SEQUENCE [LARGE SCALE GENOMIC DNA]</scope>
    <source>
        <strain evidence="5 6">0-1</strain>
    </source>
</reference>
<keyword evidence="3" id="KW-0949">S-adenosyl-L-methionine</keyword>
<keyword evidence="6" id="KW-1185">Reference proteome</keyword>
<dbReference type="HOGENOM" id="CLU_005533_1_3_1"/>
<dbReference type="OrthoDB" id="2410195at2759"/>
<dbReference type="AlphaFoldDB" id="E3RVG9"/>
<keyword evidence="1" id="KW-0489">Methyltransferase</keyword>
<dbReference type="Pfam" id="PF00891">
    <property type="entry name" value="Methyltransf_2"/>
    <property type="match status" value="1"/>
</dbReference>
<dbReference type="SUPFAM" id="SSF53335">
    <property type="entry name" value="S-adenosyl-L-methionine-dependent methyltransferases"/>
    <property type="match status" value="1"/>
</dbReference>
<organism evidence="6">
    <name type="scientific">Pyrenophora teres f. teres (strain 0-1)</name>
    <name type="common">Barley net blotch fungus</name>
    <name type="synonym">Drechslera teres f. teres</name>
    <dbReference type="NCBI Taxonomy" id="861557"/>
    <lineage>
        <taxon>Eukaryota</taxon>
        <taxon>Fungi</taxon>
        <taxon>Dikarya</taxon>
        <taxon>Ascomycota</taxon>
        <taxon>Pezizomycotina</taxon>
        <taxon>Dothideomycetes</taxon>
        <taxon>Pleosporomycetidae</taxon>
        <taxon>Pleosporales</taxon>
        <taxon>Pleosporineae</taxon>
        <taxon>Pleosporaceae</taxon>
        <taxon>Pyrenophora</taxon>
    </lineage>
</organism>
<dbReference type="CDD" id="cd02440">
    <property type="entry name" value="AdoMet_MTases"/>
    <property type="match status" value="1"/>
</dbReference>
<accession>E3RVG9</accession>
<dbReference type="InterPro" id="IPR001077">
    <property type="entry name" value="COMT_C"/>
</dbReference>
<sequence>MPSNINSAGHENSLISSLSSRVSQLSASIVGYLDTNGHGQPDFTRCSAVVPETREYEVLRNQMNDTILDLHRLVNGPKNIFRTQNYLVGDQAATQVALSRKYFQHVPADDTGISAAALAEKAGMDEDRTTRFLKILATQRIFEEVEGKFRHTATSEFLRTSVCGAMAELSYDDTFKAASEMNKHIDEFPYSAGLKECAFYRKFGSTYYEVLEQDPKRAARFFDAMKGWSLMDDGNRVLRKGFDWSKLHDKKVVDIGGGDGHVSLDLAREYPKLKVVVQDAFSHQLSAAEATEFGDRVSFQQYDYFTPQPIRDAGAYLFRSCFHNHNDEECAKMLQAIIPALVNRTDGPRLLINDCIVPECAEGDITRSEEHQHRQMDMIMLVYFGGKGRTERDWRRLMESVDQRLEIMKMQYNPRGGGLLEVRLNDGIALSRTV</sequence>
<keyword evidence="2" id="KW-0808">Transferase</keyword>
<dbReference type="GO" id="GO:0032259">
    <property type="term" value="P:methylation"/>
    <property type="evidence" value="ECO:0007669"/>
    <property type="project" value="UniProtKB-KW"/>
</dbReference>
<dbReference type="PANTHER" id="PTHR43712:SF16">
    <property type="entry name" value="O-METHYLTRANSFERASE ELCB"/>
    <property type="match status" value="1"/>
</dbReference>
<name>E3RVG9_PYRTT</name>
<dbReference type="Gene3D" id="3.40.50.150">
    <property type="entry name" value="Vaccinia Virus protein VP39"/>
    <property type="match status" value="1"/>
</dbReference>
<evidence type="ECO:0000256" key="2">
    <source>
        <dbReference type="ARBA" id="ARBA00022679"/>
    </source>
</evidence>
<dbReference type="KEGG" id="pte:PTT_13160"/>
<dbReference type="PANTHER" id="PTHR43712">
    <property type="entry name" value="PUTATIVE (AFU_ORTHOLOGUE AFUA_4G14580)-RELATED"/>
    <property type="match status" value="1"/>
</dbReference>
<feature type="domain" description="O-methyltransferase C-terminal" evidence="4">
    <location>
        <begin position="193"/>
        <end position="399"/>
    </location>
</feature>
<evidence type="ECO:0000256" key="1">
    <source>
        <dbReference type="ARBA" id="ARBA00022603"/>
    </source>
</evidence>
<proteinExistence type="predicted"/>
<dbReference type="eggNOG" id="KOG3178">
    <property type="taxonomic scope" value="Eukaryota"/>
</dbReference>